<dbReference type="CDD" id="cd00038">
    <property type="entry name" value="CAP_ED"/>
    <property type="match status" value="1"/>
</dbReference>
<sequence length="513" mass="60933">MASKFQDRRCSSPKLENKIRSKTLQNEKYEDLNREQILVKSIKIIQKPLIYRSLNDKLLLHQLLSTIKYFAQLFQSKQQLIYDIADALQYKFVQQNEIIFKQGDQGDLFYIVLQGTVSIQINIPQEDIFVPKEVATITEGGSFGELALQSSQARTATSISVTDCHFATIDKTTYKQLIGDYNKNQLDQKIAFLSKYPWFQQWSLREMKMLAYELNEKQYDYGDRINLKNHIGMINKGQVELKRVIEKRGIQDHPMKISKLMKHQLSVEILDENKIIGELNFLDEEGNLKFMINKYNKPYVKSAAEPETKEFIQTCQKSKGIYEAVCYSNHVSVYFLKISTIEDRFYDQLTRQLFQIEIKKLLNVRIKKAHNLQQEYDKQFQESLEEQQVKMRISGFQSRKVTPVKIGTIIRSQNNEEWVQDSQYQKKFEKNLPHGVQYRYSRIYDLEEKSQYIKILEDKYNKLKTEENEAQDNLKLTFTQMNCSYYRLKSHFERQKFNKLFFQAYLKKKNEQK</sequence>
<dbReference type="EMBL" id="CAJJDM010000054">
    <property type="protein sequence ID" value="CAD8075367.1"/>
    <property type="molecule type" value="Genomic_DNA"/>
</dbReference>
<feature type="domain" description="Cyclic nucleotide-binding" evidence="2">
    <location>
        <begin position="69"/>
        <end position="195"/>
    </location>
</feature>
<keyword evidence="4" id="KW-1185">Reference proteome</keyword>
<dbReference type="Proteomes" id="UP000688137">
    <property type="component" value="Unassembled WGS sequence"/>
</dbReference>
<protein>
    <recommendedName>
        <fullName evidence="2">Cyclic nucleotide-binding domain-containing protein</fullName>
    </recommendedName>
</protein>
<reference evidence="3" key="1">
    <citation type="submission" date="2021-01" db="EMBL/GenBank/DDBJ databases">
        <authorList>
            <consortium name="Genoscope - CEA"/>
            <person name="William W."/>
        </authorList>
    </citation>
    <scope>NUCLEOTIDE SEQUENCE</scope>
</reference>
<organism evidence="3 4">
    <name type="scientific">Paramecium primaurelia</name>
    <dbReference type="NCBI Taxonomy" id="5886"/>
    <lineage>
        <taxon>Eukaryota</taxon>
        <taxon>Sar</taxon>
        <taxon>Alveolata</taxon>
        <taxon>Ciliophora</taxon>
        <taxon>Intramacronucleata</taxon>
        <taxon>Oligohymenophorea</taxon>
        <taxon>Peniculida</taxon>
        <taxon>Parameciidae</taxon>
        <taxon>Paramecium</taxon>
    </lineage>
</organism>
<evidence type="ECO:0000313" key="4">
    <source>
        <dbReference type="Proteomes" id="UP000688137"/>
    </source>
</evidence>
<keyword evidence="1" id="KW-0175">Coiled coil</keyword>
<dbReference type="PROSITE" id="PS50042">
    <property type="entry name" value="CNMP_BINDING_3"/>
    <property type="match status" value="1"/>
</dbReference>
<dbReference type="Pfam" id="PF00027">
    <property type="entry name" value="cNMP_binding"/>
    <property type="match status" value="1"/>
</dbReference>
<evidence type="ECO:0000256" key="1">
    <source>
        <dbReference type="SAM" id="Coils"/>
    </source>
</evidence>
<evidence type="ECO:0000259" key="2">
    <source>
        <dbReference type="PROSITE" id="PS50042"/>
    </source>
</evidence>
<proteinExistence type="predicted"/>
<dbReference type="AlphaFoldDB" id="A0A8S1M5K6"/>
<feature type="coiled-coil region" evidence="1">
    <location>
        <begin position="446"/>
        <end position="473"/>
    </location>
</feature>
<name>A0A8S1M5K6_PARPR</name>
<dbReference type="InterPro" id="IPR000595">
    <property type="entry name" value="cNMP-bd_dom"/>
</dbReference>
<accession>A0A8S1M5K6</accession>
<dbReference type="PANTHER" id="PTHR23011">
    <property type="entry name" value="CYCLIC NUCLEOTIDE-BINDING DOMAIN CONTAINING PROTEIN"/>
    <property type="match status" value="1"/>
</dbReference>
<dbReference type="SMART" id="SM00100">
    <property type="entry name" value="cNMP"/>
    <property type="match status" value="1"/>
</dbReference>
<comment type="caution">
    <text evidence="3">The sequence shown here is derived from an EMBL/GenBank/DDBJ whole genome shotgun (WGS) entry which is preliminary data.</text>
</comment>
<gene>
    <name evidence="3" type="ORF">PPRIM_AZ9-3.1.T0540169</name>
</gene>
<evidence type="ECO:0000313" key="3">
    <source>
        <dbReference type="EMBL" id="CAD8075367.1"/>
    </source>
</evidence>
<dbReference type="PANTHER" id="PTHR23011:SF28">
    <property type="entry name" value="CYCLIC NUCLEOTIDE-BINDING DOMAIN CONTAINING PROTEIN"/>
    <property type="match status" value="1"/>
</dbReference>
<dbReference type="OMA" id="CHFATID"/>